<dbReference type="AlphaFoldDB" id="A0A8D3WKR7"/>
<feature type="transmembrane region" description="Helical" evidence="1">
    <location>
        <begin position="62"/>
        <end position="82"/>
    </location>
</feature>
<gene>
    <name evidence="2" type="ordered locus">Sfla_5087</name>
</gene>
<evidence type="ECO:0000256" key="1">
    <source>
        <dbReference type="SAM" id="Phobius"/>
    </source>
</evidence>
<organism evidence="2 3">
    <name type="scientific">Streptomyces pratensis (strain ATCC 33331 / IAF-45CD)</name>
    <dbReference type="NCBI Taxonomy" id="591167"/>
    <lineage>
        <taxon>Bacteria</taxon>
        <taxon>Bacillati</taxon>
        <taxon>Actinomycetota</taxon>
        <taxon>Actinomycetes</taxon>
        <taxon>Kitasatosporales</taxon>
        <taxon>Streptomycetaceae</taxon>
        <taxon>Streptomyces</taxon>
    </lineage>
</organism>
<reference evidence="2 3" key="1">
    <citation type="submission" date="2011-01" db="EMBL/GenBank/DDBJ databases">
        <title>Complete sequence of chromosome of Streptomyces flavogriseus ATCC 33331.</title>
        <authorList>
            <consortium name="US DOE Joint Genome Institute"/>
            <person name="Lucas S."/>
            <person name="Copeland A."/>
            <person name="Lapidus A."/>
            <person name="Cheng J.-F."/>
            <person name="Goodwin L."/>
            <person name="Pitluck S."/>
            <person name="Davenport K."/>
            <person name="Detter J.C."/>
            <person name="Han C."/>
            <person name="Tapia R."/>
            <person name="Land M."/>
            <person name="Hauser L."/>
            <person name="Kyrpides N."/>
            <person name="Ivanova N."/>
            <person name="Ovchinnikova G."/>
            <person name="Pagani I."/>
            <person name="Brumm P."/>
            <person name="Mead D."/>
            <person name="Woyke T."/>
        </authorList>
    </citation>
    <scope>NUCLEOTIDE SEQUENCE [LARGE SCALE GENOMIC DNA]</scope>
    <source>
        <strain evidence="3">ATCC 33331 / IAF-45CD</strain>
    </source>
</reference>
<dbReference type="OrthoDB" id="4166992at2"/>
<dbReference type="EMBL" id="CP002475">
    <property type="protein sequence ID" value="ADW06487.1"/>
    <property type="molecule type" value="Genomic_DNA"/>
</dbReference>
<keyword evidence="1" id="KW-0472">Membrane</keyword>
<name>A0A8D3WKR7_STRFA</name>
<feature type="transmembrane region" description="Helical" evidence="1">
    <location>
        <begin position="24"/>
        <end position="42"/>
    </location>
</feature>
<proteinExistence type="predicted"/>
<keyword evidence="1" id="KW-0812">Transmembrane</keyword>
<keyword evidence="1" id="KW-1133">Transmembrane helix</keyword>
<evidence type="ECO:0000313" key="3">
    <source>
        <dbReference type="Proteomes" id="UP000002066"/>
    </source>
</evidence>
<protein>
    <submittedName>
        <fullName evidence="2">Uncharacterized protein</fullName>
    </submittedName>
</protein>
<evidence type="ECO:0000313" key="2">
    <source>
        <dbReference type="EMBL" id="ADW06487.1"/>
    </source>
</evidence>
<sequence length="236" mass="25526">MTEAGQGNSEPFSDAQRRVRRSPLLFTTPLVLLGLLMAVLVWESVRANVTGDARTEWPWRLQLVDMEALGSLLAVAAGAVLARAQYARTVRPYLGWRAVWAKGDLKGDVQAWRVGILNGGQHIAAIESWDCRVVLAGQGDSADGRWVDIDDAVAELTGAGLTVAEDFQLVKFGQGFPLVGTGSYETVLVGAFSKRFVETVESLYVRVRVTDVVGDSHERIGDCMKGARAVAQAPLD</sequence>
<dbReference type="KEGG" id="sfa:Sfla_5087"/>
<dbReference type="Proteomes" id="UP000002066">
    <property type="component" value="Chromosome"/>
</dbReference>
<accession>A0A8D3WKR7</accession>